<dbReference type="AlphaFoldDB" id="A0A8D5GEL0"/>
<dbReference type="GO" id="GO:0005524">
    <property type="term" value="F:ATP binding"/>
    <property type="evidence" value="ECO:0007669"/>
    <property type="project" value="UniProtKB-KW"/>
</dbReference>
<dbReference type="SUPFAM" id="SSF52540">
    <property type="entry name" value="P-loop containing nucleoside triphosphate hydrolases"/>
    <property type="match status" value="1"/>
</dbReference>
<evidence type="ECO:0000259" key="9">
    <source>
        <dbReference type="PROSITE" id="PS50893"/>
    </source>
</evidence>
<dbReference type="KEGG" id="mpau:ZMTM_15430"/>
<sequence length="418" mass="46415">MLLAINVALISIIPVTVLVTFGCCGLAYVVIIKLTKNIVRKNSEQIAYESNQTLKSLQEGLGGIRDVLIDGTQDYFCEKYLKSEKKLRRAQGSNQILSNGPRYFMEVLAMMLLAILAYILTKQATNAAAAVPTLAAIALGMQRLLPALQQIYWAWSTIHGAQASLQDALELLDQKIPDHQISLSKASIRFEKDIRLNNISYRYTQQTPWVFREVNLVINKGSRVGFIGTTGSGKSTLLDIVMGLLQPSEGSLKVDGTEITPPNLSAWQSRIAHVPQAIYLSDNSIEENIAFGIHKTSIDSQRVKHAAEQAQIANLIEEWPNKYNTTIGERGVQLSGGQRQRIGIARALYKEADIIIFDEATSALDNETEQFVMNAIENLSENITIFIIAHRLTTVKNCTHIIEMRDGKIYQTNGLIND</sequence>
<evidence type="ECO:0000256" key="1">
    <source>
        <dbReference type="ARBA" id="ARBA00004651"/>
    </source>
</evidence>
<dbReference type="GO" id="GO:0005886">
    <property type="term" value="C:plasma membrane"/>
    <property type="evidence" value="ECO:0007669"/>
    <property type="project" value="UniProtKB-SubCell"/>
</dbReference>
<feature type="domain" description="ABC transmembrane type-1" evidence="10">
    <location>
        <begin position="1"/>
        <end position="160"/>
    </location>
</feature>
<evidence type="ECO:0000256" key="2">
    <source>
        <dbReference type="ARBA" id="ARBA00022475"/>
    </source>
</evidence>
<dbReference type="EMBL" id="AP024110">
    <property type="protein sequence ID" value="BCM25284.1"/>
    <property type="molecule type" value="Genomic_DNA"/>
</dbReference>
<dbReference type="InterPro" id="IPR003593">
    <property type="entry name" value="AAA+_ATPase"/>
</dbReference>
<dbReference type="PANTHER" id="PTHR24221:SF654">
    <property type="entry name" value="ATP-BINDING CASSETTE SUB-FAMILY B MEMBER 6"/>
    <property type="match status" value="1"/>
</dbReference>
<keyword evidence="6 8" id="KW-1133">Transmembrane helix</keyword>
<keyword evidence="3 8" id="KW-0812">Transmembrane</keyword>
<evidence type="ECO:0000256" key="3">
    <source>
        <dbReference type="ARBA" id="ARBA00022692"/>
    </source>
</evidence>
<dbReference type="PROSITE" id="PS00211">
    <property type="entry name" value="ABC_TRANSPORTER_1"/>
    <property type="match status" value="1"/>
</dbReference>
<keyword evidence="2" id="KW-1003">Cell membrane</keyword>
<reference evidence="11" key="1">
    <citation type="journal article" date="2021" name="Arch. Microbiol.">
        <title>Methyloradius palustris gen. nov., sp. nov., a methanol-oxidizing bacterium isolated from snow.</title>
        <authorList>
            <person name="Miyadera T."/>
            <person name="Kojima H."/>
            <person name="Fukui M."/>
        </authorList>
    </citation>
    <scope>NUCLEOTIDE SEQUENCE</scope>
    <source>
        <strain evidence="11">Zm11</strain>
    </source>
</reference>
<keyword evidence="5" id="KW-0067">ATP-binding</keyword>
<dbReference type="Pfam" id="PF00005">
    <property type="entry name" value="ABC_tran"/>
    <property type="match status" value="1"/>
</dbReference>
<keyword evidence="7 8" id="KW-0472">Membrane</keyword>
<accession>A0A8D5GEL0</accession>
<dbReference type="PROSITE" id="PS50929">
    <property type="entry name" value="ABC_TM1F"/>
    <property type="match status" value="1"/>
</dbReference>
<dbReference type="PANTHER" id="PTHR24221">
    <property type="entry name" value="ATP-BINDING CASSETTE SUB-FAMILY B"/>
    <property type="match status" value="1"/>
</dbReference>
<evidence type="ECO:0000256" key="4">
    <source>
        <dbReference type="ARBA" id="ARBA00022741"/>
    </source>
</evidence>
<keyword evidence="4" id="KW-0547">Nucleotide-binding</keyword>
<dbReference type="SUPFAM" id="SSF90123">
    <property type="entry name" value="ABC transporter transmembrane region"/>
    <property type="match status" value="1"/>
</dbReference>
<evidence type="ECO:0000256" key="5">
    <source>
        <dbReference type="ARBA" id="ARBA00022840"/>
    </source>
</evidence>
<name>A0A8D5GEL0_9PROT</name>
<dbReference type="InterPro" id="IPR003439">
    <property type="entry name" value="ABC_transporter-like_ATP-bd"/>
</dbReference>
<organism evidence="11 12">
    <name type="scientific">Methyloradius palustris</name>
    <dbReference type="NCBI Taxonomy" id="2778876"/>
    <lineage>
        <taxon>Bacteria</taxon>
        <taxon>Pseudomonadati</taxon>
        <taxon>Pseudomonadota</taxon>
        <taxon>Betaproteobacteria</taxon>
        <taxon>Nitrosomonadales</taxon>
        <taxon>Methylophilaceae</taxon>
        <taxon>Methyloradius</taxon>
    </lineage>
</organism>
<dbReference type="Gene3D" id="1.20.1560.10">
    <property type="entry name" value="ABC transporter type 1, transmembrane domain"/>
    <property type="match status" value="1"/>
</dbReference>
<feature type="transmembrane region" description="Helical" evidence="8">
    <location>
        <begin position="6"/>
        <end position="31"/>
    </location>
</feature>
<feature type="transmembrane region" description="Helical" evidence="8">
    <location>
        <begin position="103"/>
        <end position="121"/>
    </location>
</feature>
<evidence type="ECO:0000259" key="10">
    <source>
        <dbReference type="PROSITE" id="PS50929"/>
    </source>
</evidence>
<dbReference type="InterPro" id="IPR039421">
    <property type="entry name" value="Type_1_exporter"/>
</dbReference>
<dbReference type="Gene3D" id="3.40.50.300">
    <property type="entry name" value="P-loop containing nucleotide triphosphate hydrolases"/>
    <property type="match status" value="1"/>
</dbReference>
<dbReference type="SMART" id="SM00382">
    <property type="entry name" value="AAA"/>
    <property type="match status" value="1"/>
</dbReference>
<protein>
    <recommendedName>
        <fullName evidence="13">ABC transporter ATP-binding protein</fullName>
    </recommendedName>
</protein>
<dbReference type="InterPro" id="IPR027417">
    <property type="entry name" value="P-loop_NTPase"/>
</dbReference>
<evidence type="ECO:0000256" key="6">
    <source>
        <dbReference type="ARBA" id="ARBA00022989"/>
    </source>
</evidence>
<proteinExistence type="predicted"/>
<evidence type="ECO:0000256" key="7">
    <source>
        <dbReference type="ARBA" id="ARBA00023136"/>
    </source>
</evidence>
<evidence type="ECO:0000313" key="11">
    <source>
        <dbReference type="EMBL" id="BCM25284.1"/>
    </source>
</evidence>
<dbReference type="GO" id="GO:0140359">
    <property type="term" value="F:ABC-type transporter activity"/>
    <property type="evidence" value="ECO:0007669"/>
    <property type="project" value="InterPro"/>
</dbReference>
<dbReference type="InterPro" id="IPR011527">
    <property type="entry name" value="ABC1_TM_dom"/>
</dbReference>
<gene>
    <name evidence="11" type="ORF">ZMTM_15430</name>
</gene>
<dbReference type="InterPro" id="IPR017871">
    <property type="entry name" value="ABC_transporter-like_CS"/>
</dbReference>
<dbReference type="GO" id="GO:0034040">
    <property type="term" value="F:ATPase-coupled lipid transmembrane transporter activity"/>
    <property type="evidence" value="ECO:0007669"/>
    <property type="project" value="TreeGrafter"/>
</dbReference>
<evidence type="ECO:0000256" key="8">
    <source>
        <dbReference type="SAM" id="Phobius"/>
    </source>
</evidence>
<feature type="domain" description="ABC transporter" evidence="9">
    <location>
        <begin position="194"/>
        <end position="416"/>
    </location>
</feature>
<dbReference type="InterPro" id="IPR036640">
    <property type="entry name" value="ABC1_TM_sf"/>
</dbReference>
<dbReference type="GO" id="GO:0016887">
    <property type="term" value="F:ATP hydrolysis activity"/>
    <property type="evidence" value="ECO:0007669"/>
    <property type="project" value="InterPro"/>
</dbReference>
<evidence type="ECO:0008006" key="13">
    <source>
        <dbReference type="Google" id="ProtNLM"/>
    </source>
</evidence>
<dbReference type="Proteomes" id="UP000826722">
    <property type="component" value="Chromosome"/>
</dbReference>
<keyword evidence="12" id="KW-1185">Reference proteome</keyword>
<dbReference type="PROSITE" id="PS50893">
    <property type="entry name" value="ABC_TRANSPORTER_2"/>
    <property type="match status" value="1"/>
</dbReference>
<evidence type="ECO:0000313" key="12">
    <source>
        <dbReference type="Proteomes" id="UP000826722"/>
    </source>
</evidence>
<comment type="subcellular location">
    <subcellularLocation>
        <location evidence="1">Cell membrane</location>
        <topology evidence="1">Multi-pass membrane protein</topology>
    </subcellularLocation>
</comment>